<gene>
    <name evidence="8" type="ORF">BMR96_06070</name>
</gene>
<evidence type="ECO:0000256" key="6">
    <source>
        <dbReference type="RuleBase" id="RU000481"/>
    </source>
</evidence>
<dbReference type="Gene3D" id="3.40.640.10">
    <property type="entry name" value="Type I PLP-dependent aspartate aminotransferase-like (Major domain)"/>
    <property type="match status" value="1"/>
</dbReference>
<dbReference type="EMBL" id="MPLS01000018">
    <property type="protein sequence ID" value="ORI97660.1"/>
    <property type="molecule type" value="Genomic_DNA"/>
</dbReference>
<evidence type="ECO:0000256" key="5">
    <source>
        <dbReference type="ARBA" id="ARBA00022898"/>
    </source>
</evidence>
<evidence type="ECO:0000256" key="3">
    <source>
        <dbReference type="ARBA" id="ARBA00022576"/>
    </source>
</evidence>
<organism evidence="8 9">
    <name type="scientific">Leuconostoc pseudomesenteroides</name>
    <dbReference type="NCBI Taxonomy" id="33968"/>
    <lineage>
        <taxon>Bacteria</taxon>
        <taxon>Bacillati</taxon>
        <taxon>Bacillota</taxon>
        <taxon>Bacilli</taxon>
        <taxon>Lactobacillales</taxon>
        <taxon>Lactobacillaceae</taxon>
        <taxon>Leuconostoc</taxon>
    </lineage>
</organism>
<comment type="cofactor">
    <cofactor evidence="1 6">
        <name>pyridoxal 5'-phosphate</name>
        <dbReference type="ChEBI" id="CHEBI:597326"/>
    </cofactor>
</comment>
<dbReference type="CDD" id="cd00609">
    <property type="entry name" value="AAT_like"/>
    <property type="match status" value="1"/>
</dbReference>
<dbReference type="SUPFAM" id="SSF53383">
    <property type="entry name" value="PLP-dependent transferases"/>
    <property type="match status" value="1"/>
</dbReference>
<sequence length="395" mass="43994">MTKLTQPINSAVAEMAADKLLNFQLMIRDIPGILRLTFGEPGFDVDDKIKQATINAINHNRSHYAESQGETNLRQEVVTYFNEKYHLNFKNEDNVIVTQGVSEAVNVVFQTLLNVNDGLIIPEPAYGPYFASLDLARGTRISIDTTPNHFKLTPEMVDKAIAEATVPVKAILMNYPTNPTGVTYSREELEALAVTFKKHHLWVISDEIYSVLTYNKEHVSLAEIIPEQTIYINGLSKSHAMTGYRVGFILAQKEIIDEMQKVHGALVFALPTFVQDAALVALRDVTEAPVLMRDTYQNRRDNLLAQLQELGFEVVEPEGAFYLFAKLPADLGNDGDSFALELAQQGKVAVIPGSAFSHGEEPNPYIRISYAASDADLAEGMKRITNYIEKVRSSK</sequence>
<dbReference type="Pfam" id="PF00155">
    <property type="entry name" value="Aminotran_1_2"/>
    <property type="match status" value="1"/>
</dbReference>
<dbReference type="GO" id="GO:0008483">
    <property type="term" value="F:transaminase activity"/>
    <property type="evidence" value="ECO:0007669"/>
    <property type="project" value="UniProtKB-KW"/>
</dbReference>
<keyword evidence="3 6" id="KW-0032">Aminotransferase</keyword>
<dbReference type="GO" id="GO:0006520">
    <property type="term" value="P:amino acid metabolic process"/>
    <property type="evidence" value="ECO:0007669"/>
    <property type="project" value="InterPro"/>
</dbReference>
<dbReference type="InterPro" id="IPR015421">
    <property type="entry name" value="PyrdxlP-dep_Trfase_major"/>
</dbReference>
<dbReference type="Proteomes" id="UP000192288">
    <property type="component" value="Unassembled WGS sequence"/>
</dbReference>
<dbReference type="eggNOG" id="COG0436">
    <property type="taxonomic scope" value="Bacteria"/>
</dbReference>
<dbReference type="EC" id="2.6.1.-" evidence="6"/>
<protein>
    <recommendedName>
        <fullName evidence="6">Aminotransferase</fullName>
        <ecNumber evidence="6">2.6.1.-</ecNumber>
    </recommendedName>
</protein>
<accession>A0A1X0VD82</accession>
<dbReference type="PANTHER" id="PTHR46383">
    <property type="entry name" value="ASPARTATE AMINOTRANSFERASE"/>
    <property type="match status" value="1"/>
</dbReference>
<evidence type="ECO:0000313" key="9">
    <source>
        <dbReference type="Proteomes" id="UP000192288"/>
    </source>
</evidence>
<proteinExistence type="inferred from homology"/>
<dbReference type="RefSeq" id="WP_036067847.1">
    <property type="nucleotide sequence ID" value="NZ_MPLS01000018.1"/>
</dbReference>
<reference evidence="8 9" key="1">
    <citation type="journal article" date="2017" name="Front. Microbiol.">
        <title>Genomic Characterization of Dairy Associated Leuconostoc Species and Diversity of Leuconostocs in Undefined Mixed Mesophilic Starter Cultures.</title>
        <authorList>
            <person name="Frantzen C.A."/>
            <person name="Kot W."/>
            <person name="Pedersen T.B."/>
            <person name="Ardo Y.M."/>
            <person name="Broadbent J.R."/>
            <person name="Neve H."/>
            <person name="Hansen L.H."/>
            <person name="Dal Bello F."/>
            <person name="Ostlie H.M."/>
            <person name="Kleppen H.P."/>
            <person name="Vogensen F.K."/>
            <person name="Holo H."/>
        </authorList>
    </citation>
    <scope>NUCLEOTIDE SEQUENCE [LARGE SCALE GENOMIC DNA]</scope>
    <source>
        <strain evidence="8 9">LMGCF08</strain>
    </source>
</reference>
<dbReference type="AlphaFoldDB" id="A0A1X0VD82"/>
<evidence type="ECO:0000256" key="2">
    <source>
        <dbReference type="ARBA" id="ARBA00007441"/>
    </source>
</evidence>
<keyword evidence="5" id="KW-0663">Pyridoxal phosphate</keyword>
<comment type="similarity">
    <text evidence="2 6">Belongs to the class-I pyridoxal-phosphate-dependent aminotransferase family.</text>
</comment>
<name>A0A1X0VD82_LEUPS</name>
<evidence type="ECO:0000256" key="4">
    <source>
        <dbReference type="ARBA" id="ARBA00022679"/>
    </source>
</evidence>
<dbReference type="InterPro" id="IPR004839">
    <property type="entry name" value="Aminotransferase_I/II_large"/>
</dbReference>
<keyword evidence="4 6" id="KW-0808">Transferase</keyword>
<evidence type="ECO:0000313" key="8">
    <source>
        <dbReference type="EMBL" id="ORI97660.1"/>
    </source>
</evidence>
<dbReference type="InterPro" id="IPR015424">
    <property type="entry name" value="PyrdxlP-dep_Trfase"/>
</dbReference>
<evidence type="ECO:0000256" key="1">
    <source>
        <dbReference type="ARBA" id="ARBA00001933"/>
    </source>
</evidence>
<dbReference type="InterPro" id="IPR015422">
    <property type="entry name" value="PyrdxlP-dep_Trfase_small"/>
</dbReference>
<dbReference type="InterPro" id="IPR004838">
    <property type="entry name" value="NHTrfase_class1_PyrdxlP-BS"/>
</dbReference>
<dbReference type="PANTHER" id="PTHR46383:SF4">
    <property type="entry name" value="AMINOTRANSFERASE"/>
    <property type="match status" value="1"/>
</dbReference>
<dbReference type="STRING" id="33968.BMS77_04745"/>
<dbReference type="PROSITE" id="PS00105">
    <property type="entry name" value="AA_TRANSFER_CLASS_1"/>
    <property type="match status" value="1"/>
</dbReference>
<dbReference type="Gene3D" id="3.90.1150.10">
    <property type="entry name" value="Aspartate Aminotransferase, domain 1"/>
    <property type="match status" value="1"/>
</dbReference>
<dbReference type="GeneID" id="97230731"/>
<dbReference type="GO" id="GO:0030170">
    <property type="term" value="F:pyridoxal phosphate binding"/>
    <property type="evidence" value="ECO:0007669"/>
    <property type="project" value="InterPro"/>
</dbReference>
<dbReference type="InterPro" id="IPR050596">
    <property type="entry name" value="AspAT/PAT-like"/>
</dbReference>
<comment type="caution">
    <text evidence="8">The sequence shown here is derived from an EMBL/GenBank/DDBJ whole genome shotgun (WGS) entry which is preliminary data.</text>
</comment>
<evidence type="ECO:0000259" key="7">
    <source>
        <dbReference type="Pfam" id="PF00155"/>
    </source>
</evidence>
<feature type="domain" description="Aminotransferase class I/classII large" evidence="7">
    <location>
        <begin position="33"/>
        <end position="384"/>
    </location>
</feature>